<gene>
    <name evidence="1" type="ORF">HNQ80_001674</name>
</gene>
<sequence length="344" mass="37902">MQLMDLIQDKYRIISVVGMAKNAGKTMTLNALIDEAMELGIRLGITSTGRDGEKQDIVTFTEKPLIYVDEGTLIATTEETIKSAEAKLEILEVTDQRTAMGRVIIAQAKTPGHVQIAGPGNNKEMKEIADRLLVLGAEVVVVDGAIDRIAAASPAVTEATLLATGAVLSRDMDQVMERTIHQTRLFSLPKLEDLLAREIAESILEDKGVCIINDAYEVETLEIKTALGSGRMIGGAFCEDTQYVIIGGSLVSRTLKDIMECTSRYKQVVFVVKDATKIFIEPRDWMYFMKAGIQIRVMEEIHTLAVTINPYAPQGYFFQPQEFLGKMRQFLSPIPVIDVVLGGE</sequence>
<proteinExistence type="predicted"/>
<dbReference type="Proteomes" id="UP000579281">
    <property type="component" value="Unassembled WGS sequence"/>
</dbReference>
<evidence type="ECO:0000313" key="2">
    <source>
        <dbReference type="Proteomes" id="UP000579281"/>
    </source>
</evidence>
<evidence type="ECO:0000313" key="1">
    <source>
        <dbReference type="EMBL" id="MBB6215585.1"/>
    </source>
</evidence>
<protein>
    <submittedName>
        <fullName evidence="1">Uncharacterized protein</fullName>
    </submittedName>
</protein>
<organism evidence="1 2">
    <name type="scientific">Anaerosolibacter carboniphilus</name>
    <dbReference type="NCBI Taxonomy" id="1417629"/>
    <lineage>
        <taxon>Bacteria</taxon>
        <taxon>Bacillati</taxon>
        <taxon>Bacillota</taxon>
        <taxon>Clostridia</taxon>
        <taxon>Peptostreptococcales</taxon>
        <taxon>Thermotaleaceae</taxon>
        <taxon>Anaerosolibacter</taxon>
    </lineage>
</organism>
<accession>A0A841KZM6</accession>
<name>A0A841KZM6_9FIRM</name>
<dbReference type="EMBL" id="JACHEN010000008">
    <property type="protein sequence ID" value="MBB6215585.1"/>
    <property type="molecule type" value="Genomic_DNA"/>
</dbReference>
<comment type="caution">
    <text evidence="1">The sequence shown here is derived from an EMBL/GenBank/DDBJ whole genome shotgun (WGS) entry which is preliminary data.</text>
</comment>
<reference evidence="1 2" key="1">
    <citation type="submission" date="2020-08" db="EMBL/GenBank/DDBJ databases">
        <title>Genomic Encyclopedia of Type Strains, Phase IV (KMG-IV): sequencing the most valuable type-strain genomes for metagenomic binning, comparative biology and taxonomic classification.</title>
        <authorList>
            <person name="Goeker M."/>
        </authorList>
    </citation>
    <scope>NUCLEOTIDE SEQUENCE [LARGE SCALE GENOMIC DNA]</scope>
    <source>
        <strain evidence="1 2">DSM 103526</strain>
    </source>
</reference>
<dbReference type="AlphaFoldDB" id="A0A841KZM6"/>
<keyword evidence="2" id="KW-1185">Reference proteome</keyword>